<dbReference type="Proteomes" id="UP000694568">
    <property type="component" value="Unplaced"/>
</dbReference>
<keyword evidence="3" id="KW-1185">Reference proteome</keyword>
<feature type="chain" id="PRO_5034548652" evidence="1">
    <location>
        <begin position="27"/>
        <end position="149"/>
    </location>
</feature>
<evidence type="ECO:0000313" key="3">
    <source>
        <dbReference type="Proteomes" id="UP000694568"/>
    </source>
</evidence>
<dbReference type="GeneTree" id="ENSGT00690000103873"/>
<dbReference type="AlphaFoldDB" id="A0A8D0CQV3"/>
<keyword evidence="1" id="KW-0732">Signal</keyword>
<name>A0A8D0CQV3_SANLU</name>
<reference evidence="2" key="2">
    <citation type="submission" date="2025-09" db="UniProtKB">
        <authorList>
            <consortium name="Ensembl"/>
        </authorList>
    </citation>
    <scope>IDENTIFICATION</scope>
</reference>
<evidence type="ECO:0000256" key="1">
    <source>
        <dbReference type="SAM" id="SignalP"/>
    </source>
</evidence>
<reference evidence="2" key="1">
    <citation type="submission" date="2025-08" db="UniProtKB">
        <authorList>
            <consortium name="Ensembl"/>
        </authorList>
    </citation>
    <scope>IDENTIFICATION</scope>
</reference>
<proteinExistence type="predicted"/>
<dbReference type="Ensembl" id="ENSSLUT00000008954.1">
    <property type="protein sequence ID" value="ENSSLUP00000008672.1"/>
    <property type="gene ID" value="ENSSLUG00000004094.1"/>
</dbReference>
<evidence type="ECO:0000313" key="2">
    <source>
        <dbReference type="Ensembl" id="ENSSLUP00000008672.1"/>
    </source>
</evidence>
<feature type="signal peptide" evidence="1">
    <location>
        <begin position="1"/>
        <end position="26"/>
    </location>
</feature>
<protein>
    <submittedName>
        <fullName evidence="2">Uncharacterized protein</fullName>
    </submittedName>
</protein>
<organism evidence="2 3">
    <name type="scientific">Sander lucioperca</name>
    <name type="common">Pike-perch</name>
    <name type="synonym">Perca lucioperca</name>
    <dbReference type="NCBI Taxonomy" id="283035"/>
    <lineage>
        <taxon>Eukaryota</taxon>
        <taxon>Metazoa</taxon>
        <taxon>Chordata</taxon>
        <taxon>Craniata</taxon>
        <taxon>Vertebrata</taxon>
        <taxon>Euteleostomi</taxon>
        <taxon>Actinopterygii</taxon>
        <taxon>Neopterygii</taxon>
        <taxon>Teleostei</taxon>
        <taxon>Neoteleostei</taxon>
        <taxon>Acanthomorphata</taxon>
        <taxon>Eupercaria</taxon>
        <taxon>Perciformes</taxon>
        <taxon>Percoidei</taxon>
        <taxon>Percidae</taxon>
        <taxon>Luciopercinae</taxon>
        <taxon>Sander</taxon>
    </lineage>
</organism>
<accession>A0A8D0CQV3</accession>
<sequence>MKSNMISSKMLLFAVALTLLAVTVQSWSDGNLSSDELKQLYNSPVKTAEWMVRPLGSSPIIFRIFSHTGVRVTLESDLSQWLIHKGRRYGVASNTVVTSARHMASNWKRLVTKNFNGRKKVADFVKRGGKSYNFLFDNCHEASIRMILQ</sequence>